<keyword evidence="4" id="KW-0808">Transferase</keyword>
<dbReference type="PATRIC" id="fig|2287.9.peg.1030"/>
<comment type="similarity">
    <text evidence="1">Belongs to the transferase hexapeptide repeat family.</text>
</comment>
<proteinExistence type="inferred from homology"/>
<dbReference type="CDD" id="cd04181">
    <property type="entry name" value="NTP_transferase"/>
    <property type="match status" value="1"/>
</dbReference>
<dbReference type="Pfam" id="PF25087">
    <property type="entry name" value="GMPPB_C"/>
    <property type="match status" value="1"/>
</dbReference>
<dbReference type="InterPro" id="IPR005835">
    <property type="entry name" value="NTP_transferase_dom"/>
</dbReference>
<dbReference type="Gene3D" id="3.90.550.10">
    <property type="entry name" value="Spore Coat Polysaccharide Biosynthesis Protein SpsA, Chain A"/>
    <property type="match status" value="1"/>
</dbReference>
<dbReference type="AlphaFoldDB" id="A0A157SZT3"/>
<reference evidence="5" key="1">
    <citation type="submission" date="2016-04" db="EMBL/GenBank/DDBJ databases">
        <authorList>
            <person name="Shah S.A."/>
            <person name="Garrett R.A."/>
        </authorList>
    </citation>
    <scope>NUCLEOTIDE SEQUENCE [LARGE SCALE GENOMIC DNA]</scope>
    <source>
        <strain evidence="5">ATCC 35091 / DSM 1616 / JCM 8930 / NBRC 15331 / P1</strain>
    </source>
</reference>
<dbReference type="InterPro" id="IPR050486">
    <property type="entry name" value="Mannose-1P_guanyltransferase"/>
</dbReference>
<dbReference type="GO" id="GO:0016740">
    <property type="term" value="F:transferase activity"/>
    <property type="evidence" value="ECO:0007669"/>
    <property type="project" value="UniProtKB-KW"/>
</dbReference>
<evidence type="ECO:0000256" key="1">
    <source>
        <dbReference type="ARBA" id="ARBA00007274"/>
    </source>
</evidence>
<dbReference type="Proteomes" id="UP000076770">
    <property type="component" value="Chromosome i"/>
</dbReference>
<feature type="domain" description="Nucleotidyl transferase" evidence="2">
    <location>
        <begin position="12"/>
        <end position="262"/>
    </location>
</feature>
<dbReference type="Pfam" id="PF00483">
    <property type="entry name" value="NTP_transferase"/>
    <property type="match status" value="1"/>
</dbReference>
<protein>
    <submittedName>
        <fullName evidence="4">Uugar phosphate nucleotidyl transferase</fullName>
    </submittedName>
</protein>
<dbReference type="EMBL" id="LT549890">
    <property type="protein sequence ID" value="SAI84575.1"/>
    <property type="molecule type" value="Genomic_DNA"/>
</dbReference>
<dbReference type="InterPro" id="IPR029044">
    <property type="entry name" value="Nucleotide-diphossugar_trans"/>
</dbReference>
<evidence type="ECO:0000313" key="5">
    <source>
        <dbReference type="Proteomes" id="UP000076770"/>
    </source>
</evidence>
<dbReference type="SUPFAM" id="SSF53448">
    <property type="entry name" value="Nucleotide-diphospho-sugar transferases"/>
    <property type="match status" value="1"/>
</dbReference>
<dbReference type="PANTHER" id="PTHR22572">
    <property type="entry name" value="SUGAR-1-PHOSPHATE GUANYL TRANSFERASE"/>
    <property type="match status" value="1"/>
</dbReference>
<feature type="domain" description="Mannose-1-phosphate guanyltransferase C-terminal" evidence="3">
    <location>
        <begin position="309"/>
        <end position="412"/>
    </location>
</feature>
<evidence type="ECO:0000259" key="3">
    <source>
        <dbReference type="Pfam" id="PF25087"/>
    </source>
</evidence>
<evidence type="ECO:0000259" key="2">
    <source>
        <dbReference type="Pfam" id="PF00483"/>
    </source>
</evidence>
<evidence type="ECO:0000313" key="4">
    <source>
        <dbReference type="EMBL" id="SAI84575.1"/>
    </source>
</evidence>
<gene>
    <name evidence="4" type="ORF">SSOP1_1021</name>
</gene>
<name>A0A157SZT3_SACSO</name>
<accession>A0A157SZT3</accession>
<organism evidence="4 5">
    <name type="scientific">Saccharolobus solfataricus</name>
    <name type="common">Sulfolobus solfataricus</name>
    <dbReference type="NCBI Taxonomy" id="2287"/>
    <lineage>
        <taxon>Archaea</taxon>
        <taxon>Thermoproteota</taxon>
        <taxon>Thermoprotei</taxon>
        <taxon>Sulfolobales</taxon>
        <taxon>Sulfolobaceae</taxon>
        <taxon>Saccharolobus</taxon>
    </lineage>
</organism>
<dbReference type="Gene3D" id="2.160.10.10">
    <property type="entry name" value="Hexapeptide repeat proteins"/>
    <property type="match status" value="1"/>
</dbReference>
<sequence length="422" mass="48226">MMTKWDISDVKVIIPIGGEATRLRPLTIETSKAAVRLLNRPLIEYTILELAKQGIKEFIFGVKGYVNYRSLFDLFKEGIGFSARYKIKPRVHFKYQPRVDSIGNADSVRINIEYYDINEPIVVVQGDNIFKLDITKALEFHESKSSLMTIVLKKYEGDLSEFGVADTTGDLAIRKFVEKPKRREDAPSDLINTGIYILSPEIRKIFKSNDVKEMYKMGKMDFGKDIIPYLINKGYPVYGYPMKEIWFDIGTPERYLDAMVTLLHTLSDSEIGGIRIDPNRRIFVQGTSPDSRKRRREIQRKFKKGLIKIEGDALIGRHCQIGDDTYIEESNIDNFTMIGKGVKIVRSAIMDRGYIGDNVHIENSIIARHVEIRSNNEKPVRIINSVIADDVIVGEGTEIINSRIYPHKFINAGSRIHDTILT</sequence>
<dbReference type="InterPro" id="IPR056729">
    <property type="entry name" value="GMPPB_C"/>
</dbReference>